<proteinExistence type="predicted"/>
<organism evidence="2 3">
    <name type="scientific">Coptis chinensis</name>
    <dbReference type="NCBI Taxonomy" id="261450"/>
    <lineage>
        <taxon>Eukaryota</taxon>
        <taxon>Viridiplantae</taxon>
        <taxon>Streptophyta</taxon>
        <taxon>Embryophyta</taxon>
        <taxon>Tracheophyta</taxon>
        <taxon>Spermatophyta</taxon>
        <taxon>Magnoliopsida</taxon>
        <taxon>Ranunculales</taxon>
        <taxon>Ranunculaceae</taxon>
        <taxon>Coptidoideae</taxon>
        <taxon>Coptis</taxon>
    </lineage>
</organism>
<protein>
    <submittedName>
        <fullName evidence="2">Uncharacterized protein</fullName>
    </submittedName>
</protein>
<sequence>MEHHSTSRVLASAGVGSAFSNTKHHTNIQVTDINGSAEVEFCSIKLPVSSNNNPPLATGWDLLSKCHFRAIALSSLMGLEAKLWDLLLKFVDHIRKRICPSYPKDVYTKGCDGVVNDNHRVHMLKGLQSHAKGNDNILCNDEKEYYSVTFAPQPVSSDDIEVSEGSQRRSIGPNNSRNGINDSEVQTQFFRGEISKKYGQVSKCESSRVIASSGVKDVGKPGELDVDQYKVDALKGAKPSVFNLSYLFLTRLDLTSNLHFSSA</sequence>
<evidence type="ECO:0000313" key="3">
    <source>
        <dbReference type="Proteomes" id="UP000631114"/>
    </source>
</evidence>
<evidence type="ECO:0000313" key="2">
    <source>
        <dbReference type="EMBL" id="KAF9592657.1"/>
    </source>
</evidence>
<dbReference type="AlphaFoldDB" id="A0A835LHH0"/>
<dbReference type="EMBL" id="JADFTS010000008">
    <property type="protein sequence ID" value="KAF9592657.1"/>
    <property type="molecule type" value="Genomic_DNA"/>
</dbReference>
<comment type="caution">
    <text evidence="2">The sequence shown here is derived from an EMBL/GenBank/DDBJ whole genome shotgun (WGS) entry which is preliminary data.</text>
</comment>
<feature type="non-terminal residue" evidence="2">
    <location>
        <position position="1"/>
    </location>
</feature>
<dbReference type="OrthoDB" id="4726at2759"/>
<dbReference type="Proteomes" id="UP000631114">
    <property type="component" value="Unassembled WGS sequence"/>
</dbReference>
<accession>A0A835LHH0</accession>
<reference evidence="2 3" key="1">
    <citation type="submission" date="2020-10" db="EMBL/GenBank/DDBJ databases">
        <title>The Coptis chinensis genome and diversification of protoberbering-type alkaloids.</title>
        <authorList>
            <person name="Wang B."/>
            <person name="Shu S."/>
            <person name="Song C."/>
            <person name="Liu Y."/>
        </authorList>
    </citation>
    <scope>NUCLEOTIDE SEQUENCE [LARGE SCALE GENOMIC DNA]</scope>
    <source>
        <strain evidence="2">HL-2020</strain>
        <tissue evidence="2">Leaf</tissue>
    </source>
</reference>
<feature type="compositionally biased region" description="Polar residues" evidence="1">
    <location>
        <begin position="164"/>
        <end position="181"/>
    </location>
</feature>
<feature type="region of interest" description="Disordered" evidence="1">
    <location>
        <begin position="158"/>
        <end position="181"/>
    </location>
</feature>
<gene>
    <name evidence="2" type="ORF">IFM89_016314</name>
</gene>
<keyword evidence="3" id="KW-1185">Reference proteome</keyword>
<name>A0A835LHH0_9MAGN</name>
<evidence type="ECO:0000256" key="1">
    <source>
        <dbReference type="SAM" id="MobiDB-lite"/>
    </source>
</evidence>